<accession>R4WNA8</accession>
<reference evidence="3" key="1">
    <citation type="journal article" date="2013" name="PLoS ONE">
        <title>Gene expression in gut symbiotic organ of stinkbug affected by extracellular bacterial symbiont.</title>
        <authorList>
            <person name="Futahashi R."/>
            <person name="Tanaka K."/>
            <person name="Tanahashi M."/>
            <person name="Nikoh N."/>
            <person name="Kikuchi Y."/>
            <person name="Lee B.L."/>
            <person name="Fukatsu T."/>
        </authorList>
    </citation>
    <scope>NUCLEOTIDE SEQUENCE</scope>
    <source>
        <tissue evidence="3">Midgut</tissue>
    </source>
</reference>
<name>R4WNA8_RIPPE</name>
<evidence type="ECO:0000256" key="2">
    <source>
        <dbReference type="SAM" id="SignalP"/>
    </source>
</evidence>
<evidence type="ECO:0000256" key="1">
    <source>
        <dbReference type="SAM" id="MobiDB-lite"/>
    </source>
</evidence>
<evidence type="ECO:0000313" key="3">
    <source>
        <dbReference type="EMBL" id="BAN20311.1"/>
    </source>
</evidence>
<sequence length="193" mass="21597">MKVFAVAFFFLASCFAAEVQFTPKGGLLVLPSQVGVSPTAPPTSYDKDNLESLNERVMERLRQEVGSERGIYHVYLPDGRLQRVQYTAAPIRPQQPVQQATNTRYSEEEKKPEYNAPGFSSEVNTYYVQVPADRLQQLRASQGVGLQQETQVPQLSHQVEASARYSQPLEVNAQFVPLQVVTPEQLAKLRSAL</sequence>
<keyword evidence="2" id="KW-0732">Signal</keyword>
<feature type="compositionally biased region" description="Polar residues" evidence="1">
    <location>
        <begin position="95"/>
        <end position="104"/>
    </location>
</feature>
<feature type="signal peptide" evidence="2">
    <location>
        <begin position="1"/>
        <end position="16"/>
    </location>
</feature>
<dbReference type="EMBL" id="AK417096">
    <property type="protein sequence ID" value="BAN20311.1"/>
    <property type="molecule type" value="mRNA"/>
</dbReference>
<proteinExistence type="evidence at transcript level"/>
<feature type="region of interest" description="Disordered" evidence="1">
    <location>
        <begin position="95"/>
        <end position="118"/>
    </location>
</feature>
<protein>
    <recommendedName>
        <fullName evidence="4">Cuticle protein</fullName>
    </recommendedName>
</protein>
<feature type="chain" id="PRO_5004372512" description="Cuticle protein" evidence="2">
    <location>
        <begin position="17"/>
        <end position="193"/>
    </location>
</feature>
<organism evidence="3">
    <name type="scientific">Riptortus pedestris</name>
    <name type="common">Bean bug</name>
    <dbReference type="NCBI Taxonomy" id="329032"/>
    <lineage>
        <taxon>Eukaryota</taxon>
        <taxon>Metazoa</taxon>
        <taxon>Ecdysozoa</taxon>
        <taxon>Arthropoda</taxon>
        <taxon>Hexapoda</taxon>
        <taxon>Insecta</taxon>
        <taxon>Pterygota</taxon>
        <taxon>Neoptera</taxon>
        <taxon>Paraneoptera</taxon>
        <taxon>Hemiptera</taxon>
        <taxon>Heteroptera</taxon>
        <taxon>Panheteroptera</taxon>
        <taxon>Pentatomomorpha</taxon>
        <taxon>Coreoidea</taxon>
        <taxon>Alydidae</taxon>
        <taxon>Riptortus</taxon>
    </lineage>
</organism>
<evidence type="ECO:0008006" key="4">
    <source>
        <dbReference type="Google" id="ProtNLM"/>
    </source>
</evidence>
<dbReference type="AlphaFoldDB" id="R4WNA8"/>